<dbReference type="Proteomes" id="UP001055125">
    <property type="component" value="Unassembled WGS sequence"/>
</dbReference>
<dbReference type="SUPFAM" id="SSF51306">
    <property type="entry name" value="LexA/Signal peptidase"/>
    <property type="match status" value="1"/>
</dbReference>
<dbReference type="EMBL" id="BPQP01000088">
    <property type="protein sequence ID" value="GJD97343.1"/>
    <property type="molecule type" value="Genomic_DNA"/>
</dbReference>
<proteinExistence type="predicted"/>
<reference evidence="1" key="2">
    <citation type="submission" date="2021-08" db="EMBL/GenBank/DDBJ databases">
        <authorList>
            <person name="Tani A."/>
            <person name="Ola A."/>
            <person name="Ogura Y."/>
            <person name="Katsura K."/>
            <person name="Hayashi T."/>
        </authorList>
    </citation>
    <scope>NUCLEOTIDE SEQUENCE</scope>
    <source>
        <strain evidence="1">DSM 19015</strain>
    </source>
</reference>
<accession>A0ABQ4S2I5</accession>
<sequence length="60" mass="6214">MRDVGMFGRDLVVADHSMQPGSGSVVVVIVDGTLSLGRPVLDGNVLRLAFGNAAMPAYAL</sequence>
<dbReference type="RefSeq" id="WP_238246414.1">
    <property type="nucleotide sequence ID" value="NZ_BPQP01000088.1"/>
</dbReference>
<name>A0ABQ4S2I5_9HYPH</name>
<comment type="caution">
    <text evidence="1">The sequence shown here is derived from an EMBL/GenBank/DDBJ whole genome shotgun (WGS) entry which is preliminary data.</text>
</comment>
<evidence type="ECO:0000313" key="2">
    <source>
        <dbReference type="Proteomes" id="UP001055125"/>
    </source>
</evidence>
<protein>
    <submittedName>
        <fullName evidence="1">Uncharacterized protein</fullName>
    </submittedName>
</protein>
<evidence type="ECO:0000313" key="1">
    <source>
        <dbReference type="EMBL" id="GJD97343.1"/>
    </source>
</evidence>
<gene>
    <name evidence="1" type="ORF">OCOJLMKI_4572</name>
</gene>
<reference evidence="1" key="1">
    <citation type="journal article" date="2021" name="Front. Microbiol.">
        <title>Comprehensive Comparative Genomics and Phenotyping of Methylobacterium Species.</title>
        <authorList>
            <person name="Alessa O."/>
            <person name="Ogura Y."/>
            <person name="Fujitani Y."/>
            <person name="Takami H."/>
            <person name="Hayashi T."/>
            <person name="Sahin N."/>
            <person name="Tani A."/>
        </authorList>
    </citation>
    <scope>NUCLEOTIDE SEQUENCE</scope>
    <source>
        <strain evidence="1">DSM 19015</strain>
    </source>
</reference>
<organism evidence="1 2">
    <name type="scientific">Methylobacterium iners</name>
    <dbReference type="NCBI Taxonomy" id="418707"/>
    <lineage>
        <taxon>Bacteria</taxon>
        <taxon>Pseudomonadati</taxon>
        <taxon>Pseudomonadota</taxon>
        <taxon>Alphaproteobacteria</taxon>
        <taxon>Hyphomicrobiales</taxon>
        <taxon>Methylobacteriaceae</taxon>
        <taxon>Methylobacterium</taxon>
    </lineage>
</organism>
<dbReference type="InterPro" id="IPR036286">
    <property type="entry name" value="LexA/Signal_pep-like_sf"/>
</dbReference>
<keyword evidence="2" id="KW-1185">Reference proteome</keyword>